<gene>
    <name evidence="2" type="ORF">KK083_32155</name>
</gene>
<dbReference type="Proteomes" id="UP001319200">
    <property type="component" value="Unassembled WGS sequence"/>
</dbReference>
<accession>A0AAP2DSA4</accession>
<protein>
    <recommendedName>
        <fullName evidence="1">PKD domain-containing protein</fullName>
    </recommendedName>
</protein>
<name>A0AAP2DSA4_9BACT</name>
<reference evidence="2 3" key="1">
    <citation type="submission" date="2021-05" db="EMBL/GenBank/DDBJ databases">
        <title>A Polyphasic approach of four new species of the genus Ohtaekwangia: Ohtaekwangia histidinii sp. nov., Ohtaekwangia cretensis sp. nov., Ohtaekwangia indiensis sp. nov., Ohtaekwangia reichenbachii sp. nov. from diverse environment.</title>
        <authorList>
            <person name="Octaviana S."/>
        </authorList>
    </citation>
    <scope>NUCLEOTIDE SEQUENCE [LARGE SCALE GENOMIC DNA]</scope>
    <source>
        <strain evidence="2 3">PWU4</strain>
    </source>
</reference>
<dbReference type="SMART" id="SM00089">
    <property type="entry name" value="PKD"/>
    <property type="match status" value="4"/>
</dbReference>
<feature type="domain" description="PKD" evidence="1">
    <location>
        <begin position="1908"/>
        <end position="1946"/>
    </location>
</feature>
<dbReference type="EMBL" id="JAHESF010000083">
    <property type="protein sequence ID" value="MBT1701591.1"/>
    <property type="molecule type" value="Genomic_DNA"/>
</dbReference>
<comment type="caution">
    <text evidence="2">The sequence shown here is derived from an EMBL/GenBank/DDBJ whole genome shotgun (WGS) entry which is preliminary data.</text>
</comment>
<dbReference type="Pfam" id="PF18911">
    <property type="entry name" value="PKD_4"/>
    <property type="match status" value="1"/>
</dbReference>
<keyword evidence="3" id="KW-1185">Reference proteome</keyword>
<sequence>MNNTVTVTVNSQLTASAVSSDYILCEDETATLTASATGGTVGSGYTYSWSPATGLSATNVANPTFTPPNIASQTIYNFTVTVTDNFGVVCTSQKTVSITVDPVPTGLTLTAAAPNLCYGTSTNIQIASSQSGVTYQLRNDAGDVAIGSPVAGTGGLINLPTGNLTASTTFNVLAITTATGCDTEMNNTVTVTVNSQLTASAVSSDYILCEDETATLTASATGGTVGSGYTYSWAPATGLSATNVANPTFTPPNITSRTIYNFTVTVTDNFGVVCTTQASVSITVDPTPELTVTDNIVGNTICSNGQTDITVTDPIAGSVITLVGVTVSGAPGNITGYSAVGSTFANGSRITDVLTNTTTSPRTIKYDFQATANGCSGAVESVTITVRPNAVFSVNNVASTICEGPGSATNIALSSSTAGIRVRIANVVATGGVTGFSAVGTQYNSFPATITDVLDNPTNTVQTVTYYFESSIGGLCVNPVQQTAVVTVEPRPIGTPLAFTVCSDTPVGTVATLTTNGSSVSAASYTINTITTTLSFSAGSPASGASKPADELINDAWTNTSGADVLVTYNITPVSSAGCAGAPFTVVVTVQSEPVTMTDVVATAVCSDNAVAYTLSVSGASSYTISTNSNGLVQSAGAVSAGSGKGTAELSDDQWTNTTLANVNVVYTIIPFSGSCAGNSFKVTVPIKPEPRGVNAVKEICSSSSVNYDLQANVNGAGGNSMASDFMWVAASNTNVTGESTTNQSGSTISDVLVNTTSVNQVVVYTVTPTGTASTCVGNSFTVTVTVKPEPVGTPLAFTVCSDTPLGTVATLTTNGSSVSAASYTINTITTTLSSSAGSPATGASKPADELINDAWTNTSGADVLVTYNITPVSSAGCAGAPFTVVVTVQSEPVTMTDAVGTAVCSDNAIGYTLAVSGASSYTISTNSNGLVQSAGTVSAGSGKGVAELSDDQWTNTTLANVNVVYTIIPFSGSCAGNSFKVTVPVKPEPLGVNAVKEICSSSAVNYDLQANVNGAGGNSMASDFIWVAANNSNVTGESTTNQSGSTIGDVLINTTSVNQVVVYTVTPTGTTSTCVGNSFTVTVTVKPEPVGIPLAFTICSDTPLGTVATLTTNGSSVSAASYTINTITTSLSFSAGSPATGASKPADELINDAWTNTSGADVLVTYNITPVSSAGCAGAPFTVVVTVQSEPVTMADVVATAVCSDNAIGYTLAVSGASSFTISTNSNGLVQSAGTVSAGSGKGVAELSDDQWTNTTLADVNVVYTIIPFSGSCAGNSFKVTVPIKPEPRGVNAVKEICSSTSVNYDLQANVNGAGGNSMPSGFTWIAASNTNVTGESTTNQSGSTISDVLVNTTSVNQLVVYTVTPTGTTSGCIGNSFTVTVTVKPEPVGATKDLAVCSDVAANYNLINNIAIFGNNVGSTFSWYAANNTSVGGESQSPQSGGSITDVLNNVTASQQSVVYSVTPTSVAGCVGTTFNITIKVNPEPVGVNTSVVICSGSSIAYNLQTNVNSVNIIPTNFSWSAAANNNVDGESTFVKNADVIDDNLININSANNNENVLYTVIPVDEVNACVGNAFTLNVTVNPRAKISAGPDLAQCRDQSSIKLQGTIGYAPNGVSWSGGAGTYSSTSDINAFYSFKDTSPSEVNTTITLQVTALDPDGAGPCPLETDNMTLRINPLPVVVFTGFPTAMSPPQVAENDPVLVLTGNEDGGQFTILPAESNIGSTVADPVDKANFDPSAVKLGINLVTYTYTDENGCTNSNTQQIKVNPVTNVDFTIQGATLSGDGVYELCSELGRVKLIGFPAASTGFGPETQFTSFPANPGDPIASIVQEGSEYYIQTDGLASGVYGIRYDYKNEFGALTYKDRFVRIFASPVAQFLSSNNCIDSDVVFTDKSIVRPTAFTTSIASWQWNFGDNTSSTSQNPTKRYAASNTYYATLKVTTLQGCSNTSGPLDNPIRVGDVPLPDFEWSAICNRDFTKFEDLSNPGTISTITGYQWDFGDGDILTGAVGGTVPAGWHGGKTTGTYDKPDHKYSAFGTFDTKLTVTTNDGCSNSIVKKVFILPYSTVRPLTNDAYYEAFETTDGGWIAEAFDATNSTRNNIIKSDTSWIWGIPAGVNINASNSSGAWWTGKNFGAESSYYVNENSVVNGPCFDLSALQRPMVSLDYFSDADLSDGAVLQYSIDGGNNWRIVGPNEALQDRDQGINWYNGSSIPSNPGEQFLGQYGWTGTGLNTDGLQGKWKNGRFNLDMIPVANRGQVRLRIAFASNDGNPTTGPYDGFAFDNVFVGDKKRTVMVEHFTNDNYQPAKVASQEVDQLYDNQVTIRVKPDFFKIEYHLNVPKADQLNQENPTDPGARAFYYQNITQPPFTIMDGILGKFYNKTFQGGHKAINEIEIDRRALEDPAFSIDTILIDQTSPSNILRATVDFTYVDSVTSLSNPVVFQAALIETDVYGNRNVLRKLLLNSEGFTVNRAWRYQDTQQI</sequence>
<dbReference type="InterPro" id="IPR000601">
    <property type="entry name" value="PKD_dom"/>
</dbReference>
<dbReference type="SUPFAM" id="SSF49299">
    <property type="entry name" value="PKD domain"/>
    <property type="match status" value="2"/>
</dbReference>
<dbReference type="PROSITE" id="PS50093">
    <property type="entry name" value="PKD"/>
    <property type="match status" value="2"/>
</dbReference>
<dbReference type="InterPro" id="IPR013783">
    <property type="entry name" value="Ig-like_fold"/>
</dbReference>
<dbReference type="Gene3D" id="2.60.40.10">
    <property type="entry name" value="Immunoglobulins"/>
    <property type="match status" value="4"/>
</dbReference>
<proteinExistence type="predicted"/>
<evidence type="ECO:0000313" key="3">
    <source>
        <dbReference type="Proteomes" id="UP001319200"/>
    </source>
</evidence>
<dbReference type="RefSeq" id="WP_254170271.1">
    <property type="nucleotide sequence ID" value="NZ_JAHESF010000083.1"/>
</dbReference>
<feature type="non-terminal residue" evidence="2">
    <location>
        <position position="1"/>
    </location>
</feature>
<evidence type="ECO:0000259" key="1">
    <source>
        <dbReference type="PROSITE" id="PS50093"/>
    </source>
</evidence>
<dbReference type="InterPro" id="IPR035986">
    <property type="entry name" value="PKD_dom_sf"/>
</dbReference>
<dbReference type="InterPro" id="IPR022409">
    <property type="entry name" value="PKD/Chitinase_dom"/>
</dbReference>
<dbReference type="InterPro" id="IPR045828">
    <property type="entry name" value="PKD_Bacteroidetes"/>
</dbReference>
<dbReference type="Pfam" id="PF19406">
    <property type="entry name" value="PKD_5"/>
    <property type="match status" value="12"/>
</dbReference>
<organism evidence="2 3">
    <name type="scientific">Chryseosolibacter histidini</name>
    <dbReference type="NCBI Taxonomy" id="2782349"/>
    <lineage>
        <taxon>Bacteria</taxon>
        <taxon>Pseudomonadati</taxon>
        <taxon>Bacteroidota</taxon>
        <taxon>Cytophagia</taxon>
        <taxon>Cytophagales</taxon>
        <taxon>Chryseotaleaceae</taxon>
        <taxon>Chryseosolibacter</taxon>
    </lineage>
</organism>
<feature type="non-terminal residue" evidence="2">
    <location>
        <position position="2482"/>
    </location>
</feature>
<feature type="domain" description="PKD" evidence="1">
    <location>
        <begin position="1996"/>
        <end position="2062"/>
    </location>
</feature>
<dbReference type="CDD" id="cd00146">
    <property type="entry name" value="PKD"/>
    <property type="match status" value="1"/>
</dbReference>
<evidence type="ECO:0000313" key="2">
    <source>
        <dbReference type="EMBL" id="MBT1701591.1"/>
    </source>
</evidence>